<name>A0ABN4WAW3_9ACTN</name>
<dbReference type="InterPro" id="IPR000873">
    <property type="entry name" value="AMP-dep_synth/lig_dom"/>
</dbReference>
<evidence type="ECO:0000256" key="2">
    <source>
        <dbReference type="ARBA" id="ARBA00022553"/>
    </source>
</evidence>
<evidence type="ECO:0000313" key="5">
    <source>
        <dbReference type="Proteomes" id="UP000187851"/>
    </source>
</evidence>
<sequence length="401" mass="43412">MAVSLHRCARRIMIGSIDPETLLAHARTIAASGGKPVPDGAKVLSDLEICGPAEITAITRAAAERDGSVLVSSGGTTGTPKLTYLPHHMAFDRLLSVWRPLGVGDVVLNLYDAGRMWGTHYFVQKIAECTESTVIPSGPMTTEELELRLPMLREVGVSALASVPSVLADFAETVLKTGVKPPVKTIIWMGEAWTDAKRELVRQAFPDVQLWGIYGSVETWAMGSNRPGCDETTLHLLEDQIFELEDAGALLTRAGDGWTVPVVRYRLGDRIEAAECRCGRGDAFRVLGRADDGFGLLGNFVNIADIVDRARQCPDVVDAQIVLVRDTDLADSARSMTVEYTGTAAPETVRNWLTGGHVRLGTVDSQHPEAISACRVERLRRITRTNKTPAAVWQDALGSSA</sequence>
<proteinExistence type="predicted"/>
<keyword evidence="1" id="KW-0596">Phosphopantetheine</keyword>
<accession>A0ABN4WAW3</accession>
<dbReference type="PANTHER" id="PTHR43439:SF2">
    <property type="entry name" value="ENZYME, PUTATIVE (JCVI)-RELATED"/>
    <property type="match status" value="1"/>
</dbReference>
<gene>
    <name evidence="4" type="ORF">BV401_28750</name>
</gene>
<dbReference type="Gene3D" id="3.40.50.12780">
    <property type="entry name" value="N-terminal domain of ligase-like"/>
    <property type="match status" value="1"/>
</dbReference>
<dbReference type="Proteomes" id="UP000187851">
    <property type="component" value="Chromosome"/>
</dbReference>
<dbReference type="Pfam" id="PF00501">
    <property type="entry name" value="AMP-binding"/>
    <property type="match status" value="1"/>
</dbReference>
<dbReference type="PANTHER" id="PTHR43439">
    <property type="entry name" value="PHENYLACETATE-COENZYME A LIGASE"/>
    <property type="match status" value="1"/>
</dbReference>
<evidence type="ECO:0000313" key="4">
    <source>
        <dbReference type="EMBL" id="AQA13810.1"/>
    </source>
</evidence>
<keyword evidence="5" id="KW-1185">Reference proteome</keyword>
<evidence type="ECO:0000259" key="3">
    <source>
        <dbReference type="Pfam" id="PF00501"/>
    </source>
</evidence>
<feature type="domain" description="AMP-dependent synthetase/ligase" evidence="3">
    <location>
        <begin position="59"/>
        <end position="226"/>
    </location>
</feature>
<dbReference type="InterPro" id="IPR042099">
    <property type="entry name" value="ANL_N_sf"/>
</dbReference>
<dbReference type="EMBL" id="CP019458">
    <property type="protein sequence ID" value="AQA13810.1"/>
    <property type="molecule type" value="Genomic_DNA"/>
</dbReference>
<dbReference type="InterPro" id="IPR051414">
    <property type="entry name" value="Adenylate-forming_Reductase"/>
</dbReference>
<evidence type="ECO:0000256" key="1">
    <source>
        <dbReference type="ARBA" id="ARBA00022450"/>
    </source>
</evidence>
<reference evidence="4 5" key="1">
    <citation type="journal article" date="2017" name="J. Biotechnol.">
        <title>The complete genome sequence of Streptomyces autolyticus CGMCC 0516, the producer of geldanamycin, autolytimycin, reblastatin and elaiophylin.</title>
        <authorList>
            <person name="Yin M."/>
            <person name="Jiang M."/>
            <person name="Ren Z."/>
            <person name="Dong Y."/>
            <person name="Lu T."/>
        </authorList>
    </citation>
    <scope>NUCLEOTIDE SEQUENCE [LARGE SCALE GENOMIC DNA]</scope>
    <source>
        <strain evidence="4 5">CGMCC0516</strain>
    </source>
</reference>
<protein>
    <recommendedName>
        <fullName evidence="3">AMP-dependent synthetase/ligase domain-containing protein</fullName>
    </recommendedName>
</protein>
<dbReference type="SUPFAM" id="SSF56801">
    <property type="entry name" value="Acetyl-CoA synthetase-like"/>
    <property type="match status" value="1"/>
</dbReference>
<keyword evidence="2" id="KW-0597">Phosphoprotein</keyword>
<organism evidence="4 5">
    <name type="scientific">Streptomyces autolyticus</name>
    <dbReference type="NCBI Taxonomy" id="75293"/>
    <lineage>
        <taxon>Bacteria</taxon>
        <taxon>Bacillati</taxon>
        <taxon>Actinomycetota</taxon>
        <taxon>Actinomycetes</taxon>
        <taxon>Kitasatosporales</taxon>
        <taxon>Streptomycetaceae</taxon>
        <taxon>Streptomyces</taxon>
    </lineage>
</organism>